<dbReference type="PANTHER" id="PTHR43086:SF3">
    <property type="entry name" value="NADP-DEPENDENT 3-HYDROXY ACID DEHYDROGENASE YDFG"/>
    <property type="match status" value="1"/>
</dbReference>
<dbReference type="SUPFAM" id="SSF51735">
    <property type="entry name" value="NAD(P)-binding Rossmann-fold domains"/>
    <property type="match status" value="1"/>
</dbReference>
<feature type="domain" description="Ketoreductase" evidence="3">
    <location>
        <begin position="11"/>
        <end position="196"/>
    </location>
</feature>
<evidence type="ECO:0000313" key="4">
    <source>
        <dbReference type="EMBL" id="KAK5989814.1"/>
    </source>
</evidence>
<dbReference type="Gene3D" id="3.40.50.720">
    <property type="entry name" value="NAD(P)-binding Rossmann-like Domain"/>
    <property type="match status" value="1"/>
</dbReference>
<protein>
    <submittedName>
        <fullName evidence="4">Oxidoreductase</fullName>
    </submittedName>
</protein>
<evidence type="ECO:0000256" key="2">
    <source>
        <dbReference type="ARBA" id="ARBA00023002"/>
    </source>
</evidence>
<comment type="caution">
    <text evidence="4">The sequence shown here is derived from an EMBL/GenBank/DDBJ whole genome shotgun (WGS) entry which is preliminary data.</text>
</comment>
<dbReference type="InterPro" id="IPR057326">
    <property type="entry name" value="KR_dom"/>
</dbReference>
<gene>
    <name evidence="4" type="ORF">PT974_08075</name>
</gene>
<sequence>MDTSKGRLAGKVAVVTGASSGIGAAVAAALAKEGAHVALAARRVESLETIKTNISGHGGNILVHKTDVTKKEDVDALIKETEEKLGPVDVLVCAAGIMYYTLMANGLTEQWDRMIDVNCKGVLHCLAATVPGMLERKTGHVVGISSDAGRKAYAGLAVYSATKFFLEATLQSLRLETVGSGLRVTSIQPGNTVTEIFDLSTDKEAIKKYAEPSGAKYLDAEDVAAAIVYAVCAPEHVGVNEILIDPRDEPI</sequence>
<proteinExistence type="inferred from homology"/>
<dbReference type="InterPro" id="IPR036291">
    <property type="entry name" value="NAD(P)-bd_dom_sf"/>
</dbReference>
<dbReference type="InterPro" id="IPR002347">
    <property type="entry name" value="SDR_fam"/>
</dbReference>
<dbReference type="Pfam" id="PF00106">
    <property type="entry name" value="adh_short"/>
    <property type="match status" value="1"/>
</dbReference>
<dbReference type="Proteomes" id="UP001338125">
    <property type="component" value="Unassembled WGS sequence"/>
</dbReference>
<dbReference type="EMBL" id="JAVFKD010000014">
    <property type="protein sequence ID" value="KAK5989814.1"/>
    <property type="molecule type" value="Genomic_DNA"/>
</dbReference>
<dbReference type="SMART" id="SM00822">
    <property type="entry name" value="PKS_KR"/>
    <property type="match status" value="1"/>
</dbReference>
<evidence type="ECO:0000259" key="3">
    <source>
        <dbReference type="SMART" id="SM00822"/>
    </source>
</evidence>
<organism evidence="4 5">
    <name type="scientific">Cladobotryum mycophilum</name>
    <dbReference type="NCBI Taxonomy" id="491253"/>
    <lineage>
        <taxon>Eukaryota</taxon>
        <taxon>Fungi</taxon>
        <taxon>Dikarya</taxon>
        <taxon>Ascomycota</taxon>
        <taxon>Pezizomycotina</taxon>
        <taxon>Sordariomycetes</taxon>
        <taxon>Hypocreomycetidae</taxon>
        <taxon>Hypocreales</taxon>
        <taxon>Hypocreaceae</taxon>
        <taxon>Cladobotryum</taxon>
    </lineage>
</organism>
<dbReference type="PANTHER" id="PTHR43086">
    <property type="entry name" value="VERY-LONG-CHAIN 3-OXOOACYL-COA REDUCTASE"/>
    <property type="match status" value="1"/>
</dbReference>
<keyword evidence="5" id="KW-1185">Reference proteome</keyword>
<dbReference type="PRINTS" id="PR00081">
    <property type="entry name" value="GDHRDH"/>
</dbReference>
<keyword evidence="2" id="KW-0560">Oxidoreductase</keyword>
<evidence type="ECO:0000256" key="1">
    <source>
        <dbReference type="ARBA" id="ARBA00006484"/>
    </source>
</evidence>
<name>A0ABR0SCD2_9HYPO</name>
<accession>A0ABR0SCD2</accession>
<reference evidence="4 5" key="1">
    <citation type="submission" date="2024-01" db="EMBL/GenBank/DDBJ databases">
        <title>Complete genome of Cladobotryum mycophilum ATHUM6906.</title>
        <authorList>
            <person name="Christinaki A.C."/>
            <person name="Myridakis A.I."/>
            <person name="Kouvelis V.N."/>
        </authorList>
    </citation>
    <scope>NUCLEOTIDE SEQUENCE [LARGE SCALE GENOMIC DNA]</scope>
    <source>
        <strain evidence="4 5">ATHUM6906</strain>
    </source>
</reference>
<comment type="similarity">
    <text evidence="1">Belongs to the short-chain dehydrogenases/reductases (SDR) family.</text>
</comment>
<evidence type="ECO:0000313" key="5">
    <source>
        <dbReference type="Proteomes" id="UP001338125"/>
    </source>
</evidence>